<keyword evidence="2" id="KW-1185">Reference proteome</keyword>
<dbReference type="AlphaFoldDB" id="A0A914PCS1"/>
<protein>
    <submittedName>
        <fullName evidence="3">Uncharacterized protein</fullName>
    </submittedName>
</protein>
<name>A0A914PCS1_9BILA</name>
<accession>A0A914PCS1</accession>
<evidence type="ECO:0000313" key="2">
    <source>
        <dbReference type="Proteomes" id="UP000887578"/>
    </source>
</evidence>
<feature type="region of interest" description="Disordered" evidence="1">
    <location>
        <begin position="94"/>
        <end position="130"/>
    </location>
</feature>
<feature type="compositionally biased region" description="Basic and acidic residues" evidence="1">
    <location>
        <begin position="101"/>
        <end position="130"/>
    </location>
</feature>
<evidence type="ECO:0000256" key="1">
    <source>
        <dbReference type="SAM" id="MobiDB-lite"/>
    </source>
</evidence>
<sequence length="130" mass="15204">MWIYIWMDEKFQFSQVSLVCMIFTQTLFPADYLYGFTIAGCWMDLIIRYIEMGTFQLGVPRLMSGELAHELLERNESPTFIHKAIYYARRRARTAISTDSSEDKADDSKEIEEIQDDHKNGNIPNGHEKL</sequence>
<dbReference type="Proteomes" id="UP000887578">
    <property type="component" value="Unplaced"/>
</dbReference>
<proteinExistence type="predicted"/>
<dbReference type="WBParaSite" id="PDA_v2.g15949.t1">
    <property type="protein sequence ID" value="PDA_v2.g15949.t1"/>
    <property type="gene ID" value="PDA_v2.g15949"/>
</dbReference>
<evidence type="ECO:0000313" key="3">
    <source>
        <dbReference type="WBParaSite" id="PDA_v2.g15949.t1"/>
    </source>
</evidence>
<organism evidence="2 3">
    <name type="scientific">Panagrolaimus davidi</name>
    <dbReference type="NCBI Taxonomy" id="227884"/>
    <lineage>
        <taxon>Eukaryota</taxon>
        <taxon>Metazoa</taxon>
        <taxon>Ecdysozoa</taxon>
        <taxon>Nematoda</taxon>
        <taxon>Chromadorea</taxon>
        <taxon>Rhabditida</taxon>
        <taxon>Tylenchina</taxon>
        <taxon>Panagrolaimomorpha</taxon>
        <taxon>Panagrolaimoidea</taxon>
        <taxon>Panagrolaimidae</taxon>
        <taxon>Panagrolaimus</taxon>
    </lineage>
</organism>
<reference evidence="3" key="1">
    <citation type="submission" date="2022-11" db="UniProtKB">
        <authorList>
            <consortium name="WormBaseParasite"/>
        </authorList>
    </citation>
    <scope>IDENTIFICATION</scope>
</reference>